<protein>
    <submittedName>
        <fullName evidence="3">Tad domain-containing protein</fullName>
    </submittedName>
</protein>
<evidence type="ECO:0000256" key="1">
    <source>
        <dbReference type="SAM" id="Phobius"/>
    </source>
</evidence>
<dbReference type="EMBL" id="JBHRSU010000001">
    <property type="protein sequence ID" value="MFC3099507.1"/>
    <property type="molecule type" value="Genomic_DNA"/>
</dbReference>
<evidence type="ECO:0000259" key="2">
    <source>
        <dbReference type="Pfam" id="PF13400"/>
    </source>
</evidence>
<gene>
    <name evidence="3" type="ORF">ACFODK_01205</name>
</gene>
<reference evidence="4" key="1">
    <citation type="journal article" date="2019" name="Int. J. Syst. Evol. Microbiol.">
        <title>The Global Catalogue of Microorganisms (GCM) 10K type strain sequencing project: providing services to taxonomists for standard genome sequencing and annotation.</title>
        <authorList>
            <consortium name="The Broad Institute Genomics Platform"/>
            <consortium name="The Broad Institute Genome Sequencing Center for Infectious Disease"/>
            <person name="Wu L."/>
            <person name="Ma J."/>
        </authorList>
    </citation>
    <scope>NUCLEOTIDE SEQUENCE [LARGE SCALE GENOMIC DNA]</scope>
    <source>
        <strain evidence="4">KCTC 52606</strain>
    </source>
</reference>
<name>A0ABV7ECI5_9SPHN</name>
<accession>A0ABV7ECI5</accession>
<dbReference type="Gene3D" id="3.40.50.410">
    <property type="entry name" value="von Willebrand factor, type A domain"/>
    <property type="match status" value="2"/>
</dbReference>
<proteinExistence type="predicted"/>
<sequence>MTLRLSSLRRQLAPIRSVCRKAQGGLARLRGDASGNVIVIAAAALVPLLALVGSGIDMGRGYLAQTRLQQACDAGTLAARKRLGTQVAVNGAVPDAVADTGQRFFNINFRNDAYGSRNRQFAMVLEEDLSISGTATAEVPTTIMGVFGFDKLEVSASCSAQIDMANTDIMLVLDTTGSMMWTNPGDSETRIQALRRTVKSFHAQMEANKPIGTRIRYGFVPYATNVNVGHLLRPEWLVDSWAYQSRRARAAGTTEERETTEGRYTYVSGSFTDSPQTIQTTCPTDTVIHVIEAEWKDGDGWTNQRILERGIDYTCTQVDTNRFQVTARTFNDHRFIWAFRVTGTETVAVADWRYARTTVNLDFLRTSNSTTMNIGGTPSSPQPVTVTYRGCIEERDTYEISDYNNVDLNRALDLDIDRVPNPNDPATQWRPMLHELSFIREIRTNGMGMFTPGVVTSQYEFVNAWWWGFSVCPSPARKLAEMDAASVANYVDNLIVNGSTYHDIGMIWGGRLLSPTGLFAAENADSGRSPTNRHLIYLTDGETAPLDVSYASYGIEPLDRRRWRLTSSRTLTQTVESRFSFACEEVKKRNIQVWVISFGSGANPIMEECAGRDRYFVADSAAELEQTFSDIARRMGDLRIIN</sequence>
<evidence type="ECO:0000313" key="4">
    <source>
        <dbReference type="Proteomes" id="UP001595378"/>
    </source>
</evidence>
<organism evidence="3 4">
    <name type="scientific">Alteraurantiacibacter lauratis</name>
    <dbReference type="NCBI Taxonomy" id="2054627"/>
    <lineage>
        <taxon>Bacteria</taxon>
        <taxon>Pseudomonadati</taxon>
        <taxon>Pseudomonadota</taxon>
        <taxon>Alphaproteobacteria</taxon>
        <taxon>Sphingomonadales</taxon>
        <taxon>Erythrobacteraceae</taxon>
        <taxon>Alteraurantiacibacter</taxon>
    </lineage>
</organism>
<dbReference type="SUPFAM" id="SSF53300">
    <property type="entry name" value="vWA-like"/>
    <property type="match status" value="1"/>
</dbReference>
<keyword evidence="1" id="KW-1133">Transmembrane helix</keyword>
<dbReference type="InterPro" id="IPR028087">
    <property type="entry name" value="Tad_N"/>
</dbReference>
<dbReference type="Pfam" id="PF13400">
    <property type="entry name" value="Tad"/>
    <property type="match status" value="1"/>
</dbReference>
<comment type="caution">
    <text evidence="3">The sequence shown here is derived from an EMBL/GenBank/DDBJ whole genome shotgun (WGS) entry which is preliminary data.</text>
</comment>
<dbReference type="Proteomes" id="UP001595378">
    <property type="component" value="Unassembled WGS sequence"/>
</dbReference>
<keyword evidence="4" id="KW-1185">Reference proteome</keyword>
<keyword evidence="1" id="KW-0812">Transmembrane</keyword>
<feature type="domain" description="Putative Flp pilus-assembly TadG-like N-terminal" evidence="2">
    <location>
        <begin position="35"/>
        <end position="79"/>
    </location>
</feature>
<evidence type="ECO:0000313" key="3">
    <source>
        <dbReference type="EMBL" id="MFC3099507.1"/>
    </source>
</evidence>
<keyword evidence="1" id="KW-0472">Membrane</keyword>
<dbReference type="RefSeq" id="WP_336917275.1">
    <property type="nucleotide sequence ID" value="NZ_JBANRN010000001.1"/>
</dbReference>
<dbReference type="InterPro" id="IPR036465">
    <property type="entry name" value="vWFA_dom_sf"/>
</dbReference>
<feature type="transmembrane region" description="Helical" evidence="1">
    <location>
        <begin position="37"/>
        <end position="56"/>
    </location>
</feature>